<name>A0A2U2N1G1_9GAMM</name>
<evidence type="ECO:0000313" key="3">
    <source>
        <dbReference type="Proteomes" id="UP000245474"/>
    </source>
</evidence>
<keyword evidence="3" id="KW-1185">Reference proteome</keyword>
<dbReference type="AlphaFoldDB" id="A0A2U2N1G1"/>
<organism evidence="2 3">
    <name type="scientific">Sediminicurvatus halobius</name>
    <dbReference type="NCBI Taxonomy" id="2182432"/>
    <lineage>
        <taxon>Bacteria</taxon>
        <taxon>Pseudomonadati</taxon>
        <taxon>Pseudomonadota</taxon>
        <taxon>Gammaproteobacteria</taxon>
        <taxon>Chromatiales</taxon>
        <taxon>Ectothiorhodospiraceae</taxon>
        <taxon>Sediminicurvatus</taxon>
    </lineage>
</organism>
<accession>A0A2U2N1G1</accession>
<proteinExistence type="predicted"/>
<dbReference type="Proteomes" id="UP000245474">
    <property type="component" value="Unassembled WGS sequence"/>
</dbReference>
<evidence type="ECO:0000313" key="2">
    <source>
        <dbReference type="EMBL" id="PWG62809.1"/>
    </source>
</evidence>
<reference evidence="2 3" key="1">
    <citation type="submission" date="2018-05" db="EMBL/GenBank/DDBJ databases">
        <title>Spiribacter halobius sp. nov., a moderately halophilic bacterium isolated from marine solar saltern.</title>
        <authorList>
            <person name="Zheng W.-S."/>
            <person name="Lu D.-C."/>
            <person name="Du Z.-J."/>
        </authorList>
    </citation>
    <scope>NUCLEOTIDE SEQUENCE [LARGE SCALE GENOMIC DNA]</scope>
    <source>
        <strain evidence="2 3">E85</strain>
    </source>
</reference>
<dbReference type="RefSeq" id="WP_109678788.1">
    <property type="nucleotide sequence ID" value="NZ_CP086615.1"/>
</dbReference>
<gene>
    <name evidence="2" type="ORF">DEM34_10590</name>
</gene>
<evidence type="ECO:0000256" key="1">
    <source>
        <dbReference type="SAM" id="MobiDB-lite"/>
    </source>
</evidence>
<feature type="compositionally biased region" description="Basic and acidic residues" evidence="1">
    <location>
        <begin position="76"/>
        <end position="94"/>
    </location>
</feature>
<comment type="caution">
    <text evidence="2">The sequence shown here is derived from an EMBL/GenBank/DDBJ whole genome shotgun (WGS) entry which is preliminary data.</text>
</comment>
<dbReference type="EMBL" id="QFFI01000015">
    <property type="protein sequence ID" value="PWG62809.1"/>
    <property type="molecule type" value="Genomic_DNA"/>
</dbReference>
<dbReference type="OrthoDB" id="6043530at2"/>
<feature type="region of interest" description="Disordered" evidence="1">
    <location>
        <begin position="74"/>
        <end position="94"/>
    </location>
</feature>
<sequence>MSRNDSQAQSALYTDGGGVPTLFDVVLPGDVMRRRGYLLGREDEPAADPGESAEAYLERRIRHTIETVLPQALEEVSERLAGHEDPPHDGDDRR</sequence>
<protein>
    <submittedName>
        <fullName evidence="2">Uncharacterized protein</fullName>
    </submittedName>
</protein>